<comment type="caution">
    <text evidence="1">The sequence shown here is derived from an EMBL/GenBank/DDBJ whole genome shotgun (WGS) entry which is preliminary data.</text>
</comment>
<protein>
    <submittedName>
        <fullName evidence="1">Toxin-antitoxin system, antitoxin component, ribbon-helix-helix domain protein</fullName>
    </submittedName>
</protein>
<dbReference type="PATRIC" id="fig|87541.4.peg.1251"/>
<sequence length="55" mass="6572">MQEEKRRRGRPATGRVRDARLVIRATREEKDFFKAQAAEHHLTLTDYFLMLAKKK</sequence>
<dbReference type="Proteomes" id="UP000070422">
    <property type="component" value="Unassembled WGS sequence"/>
</dbReference>
<evidence type="ECO:0000313" key="1">
    <source>
        <dbReference type="EMBL" id="KXB34803.1"/>
    </source>
</evidence>
<reference evidence="1 2" key="1">
    <citation type="submission" date="2016-01" db="EMBL/GenBank/DDBJ databases">
        <authorList>
            <person name="Oliw E.H."/>
        </authorList>
    </citation>
    <scope>NUCLEOTIDE SEQUENCE [LARGE SCALE GENOMIC DNA]</scope>
    <source>
        <strain evidence="1 2">KA00635</strain>
    </source>
</reference>
<gene>
    <name evidence="1" type="ORF">HMPREF3187_01267</name>
</gene>
<proteinExistence type="predicted"/>
<dbReference type="AlphaFoldDB" id="A0A133XV85"/>
<accession>A0A133XV85</accession>
<evidence type="ECO:0000313" key="2">
    <source>
        <dbReference type="Proteomes" id="UP000070422"/>
    </source>
</evidence>
<dbReference type="EMBL" id="LSCQ01000072">
    <property type="protein sequence ID" value="KXB34803.1"/>
    <property type="molecule type" value="Genomic_DNA"/>
</dbReference>
<name>A0A133XV85_9LACT</name>
<organism evidence="1 2">
    <name type="scientific">Aerococcus christensenii</name>
    <dbReference type="NCBI Taxonomy" id="87541"/>
    <lineage>
        <taxon>Bacteria</taxon>
        <taxon>Bacillati</taxon>
        <taxon>Bacillota</taxon>
        <taxon>Bacilli</taxon>
        <taxon>Lactobacillales</taxon>
        <taxon>Aerococcaceae</taxon>
        <taxon>Aerococcus</taxon>
    </lineage>
</organism>